<reference evidence="2" key="1">
    <citation type="journal article" date="2020" name="mSystems">
        <title>Genome- and Community-Level Interaction Insights into Carbon Utilization and Element Cycling Functions of Hydrothermarchaeota in Hydrothermal Sediment.</title>
        <authorList>
            <person name="Zhou Z."/>
            <person name="Liu Y."/>
            <person name="Xu W."/>
            <person name="Pan J."/>
            <person name="Luo Z.H."/>
            <person name="Li M."/>
        </authorList>
    </citation>
    <scope>NUCLEOTIDE SEQUENCE [LARGE SCALE GENOMIC DNA]</scope>
    <source>
        <strain evidence="2">HyVt-513</strain>
    </source>
</reference>
<dbReference type="EMBL" id="DRNO01000241">
    <property type="protein sequence ID" value="HFC03932.1"/>
    <property type="molecule type" value="Genomic_DNA"/>
</dbReference>
<dbReference type="InterPro" id="IPR036416">
    <property type="entry name" value="Pept_tRNA_hydro_sf"/>
</dbReference>
<dbReference type="Gene3D" id="3.40.50.1470">
    <property type="entry name" value="Peptidyl-tRNA hydrolase"/>
    <property type="match status" value="1"/>
</dbReference>
<name>A0A7V2SJD0_9BACT</name>
<dbReference type="GO" id="GO:0004045">
    <property type="term" value="F:peptidyl-tRNA hydrolase activity"/>
    <property type="evidence" value="ECO:0007669"/>
    <property type="project" value="InterPro"/>
</dbReference>
<dbReference type="InterPro" id="IPR001328">
    <property type="entry name" value="Pept_tRNA_hydro"/>
</dbReference>
<dbReference type="Proteomes" id="UP000885722">
    <property type="component" value="Unassembled WGS sequence"/>
</dbReference>
<evidence type="ECO:0000313" key="2">
    <source>
        <dbReference type="EMBL" id="HFC03932.1"/>
    </source>
</evidence>
<dbReference type="AlphaFoldDB" id="A0A7V2SJD0"/>
<sequence>MTLYVGLGNPGPTYEKTRHNI</sequence>
<gene>
    <name evidence="2" type="ORF">ENJ74_03570</name>
</gene>
<proteinExistence type="predicted"/>
<evidence type="ECO:0000256" key="1">
    <source>
        <dbReference type="SAM" id="MobiDB-lite"/>
    </source>
</evidence>
<accession>A0A7V2SJD0</accession>
<keyword evidence="2" id="KW-0378">Hydrolase</keyword>
<dbReference type="Pfam" id="PF01195">
    <property type="entry name" value="Pept_tRNA_hydro"/>
    <property type="match status" value="1"/>
</dbReference>
<protein>
    <submittedName>
        <fullName evidence="2">Aminoacyl-tRNA hydrolase</fullName>
    </submittedName>
</protein>
<dbReference type="SUPFAM" id="SSF53178">
    <property type="entry name" value="Peptidyl-tRNA hydrolase-like"/>
    <property type="match status" value="1"/>
</dbReference>
<comment type="caution">
    <text evidence="2">The sequence shown here is derived from an EMBL/GenBank/DDBJ whole genome shotgun (WGS) entry which is preliminary data.</text>
</comment>
<feature type="non-terminal residue" evidence="2">
    <location>
        <position position="21"/>
    </location>
</feature>
<feature type="region of interest" description="Disordered" evidence="1">
    <location>
        <begin position="1"/>
        <end position="21"/>
    </location>
</feature>
<organism evidence="2">
    <name type="scientific">Nitratifractor salsuginis</name>
    <dbReference type="NCBI Taxonomy" id="269261"/>
    <lineage>
        <taxon>Bacteria</taxon>
        <taxon>Pseudomonadati</taxon>
        <taxon>Campylobacterota</taxon>
        <taxon>Epsilonproteobacteria</taxon>
        <taxon>Campylobacterales</taxon>
        <taxon>Sulfurovaceae</taxon>
        <taxon>Nitratifractor</taxon>
    </lineage>
</organism>